<sequence>MDLPPQIDYYIRESIDHCLGLPVSSQTLELKLRAFEEWHRQLHHQNQSLLAKLKEKDELIERTRSEATMNAQAVKRFVEENEKLVLECENLMKQCQKWEKECALYDHDREALMEFGNEADERAQEAHMRVQDLEQKLMMLELEVSELKKSKHQNELNDSTSASSLGEENLLDSLLETVTGKDDSSTYAFLDAHNENESCKKLLTMWNSLKPSTRRVLSLVTEVKSLENDKEHLRINLHRAEEEVKLLFDENGILDKENKRLVRQCKERNLLGSGGKLTSSTSAKSNKRKSSPRTGSPMERKIDFDDIDSARQPLSPLRNNSPGCRMYKKL</sequence>
<keyword evidence="4" id="KW-1185">Reference proteome</keyword>
<evidence type="ECO:0000313" key="4">
    <source>
        <dbReference type="Proteomes" id="UP000188354"/>
    </source>
</evidence>
<feature type="region of interest" description="Disordered" evidence="2">
    <location>
        <begin position="272"/>
        <end position="330"/>
    </location>
</feature>
<dbReference type="OrthoDB" id="1913731at2759"/>
<feature type="coiled-coil region" evidence="1">
    <location>
        <begin position="216"/>
        <end position="250"/>
    </location>
</feature>
<dbReference type="EMBL" id="CM007362">
    <property type="protein sequence ID" value="OIW16609.1"/>
    <property type="molecule type" value="Genomic_DNA"/>
</dbReference>
<protein>
    <submittedName>
        <fullName evidence="3">Uncharacterized protein</fullName>
    </submittedName>
</protein>
<gene>
    <name evidence="3" type="ORF">TanjilG_02815</name>
</gene>
<evidence type="ECO:0000313" key="3">
    <source>
        <dbReference type="EMBL" id="OIW16609.1"/>
    </source>
</evidence>
<proteinExistence type="predicted"/>
<dbReference type="STRING" id="3871.A0A1J7HUZ1"/>
<organism evidence="3 4">
    <name type="scientific">Lupinus angustifolius</name>
    <name type="common">Narrow-leaved blue lupine</name>
    <dbReference type="NCBI Taxonomy" id="3871"/>
    <lineage>
        <taxon>Eukaryota</taxon>
        <taxon>Viridiplantae</taxon>
        <taxon>Streptophyta</taxon>
        <taxon>Embryophyta</taxon>
        <taxon>Tracheophyta</taxon>
        <taxon>Spermatophyta</taxon>
        <taxon>Magnoliopsida</taxon>
        <taxon>eudicotyledons</taxon>
        <taxon>Gunneridae</taxon>
        <taxon>Pentapetalae</taxon>
        <taxon>rosids</taxon>
        <taxon>fabids</taxon>
        <taxon>Fabales</taxon>
        <taxon>Fabaceae</taxon>
        <taxon>Papilionoideae</taxon>
        <taxon>50 kb inversion clade</taxon>
        <taxon>genistoids sensu lato</taxon>
        <taxon>core genistoids</taxon>
        <taxon>Genisteae</taxon>
        <taxon>Lupinus</taxon>
    </lineage>
</organism>
<dbReference type="Gramene" id="OIW16609">
    <property type="protein sequence ID" value="OIW16609"/>
    <property type="gene ID" value="TanjilG_02815"/>
</dbReference>
<dbReference type="OMA" id="MWNSLRP"/>
<dbReference type="Proteomes" id="UP000188354">
    <property type="component" value="Chromosome LG02"/>
</dbReference>
<feature type="coiled-coil region" evidence="1">
    <location>
        <begin position="46"/>
        <end position="150"/>
    </location>
</feature>
<evidence type="ECO:0000256" key="2">
    <source>
        <dbReference type="SAM" id="MobiDB-lite"/>
    </source>
</evidence>
<dbReference type="KEGG" id="lang:109338298"/>
<reference evidence="3 4" key="1">
    <citation type="journal article" date="2017" name="Plant Biotechnol. J.">
        <title>A comprehensive draft genome sequence for lupin (Lupinus angustifolius), an emerging health food: insights into plant-microbe interactions and legume evolution.</title>
        <authorList>
            <person name="Hane J.K."/>
            <person name="Ming Y."/>
            <person name="Kamphuis L.G."/>
            <person name="Nelson M.N."/>
            <person name="Garg G."/>
            <person name="Atkins C.A."/>
            <person name="Bayer P.E."/>
            <person name="Bravo A."/>
            <person name="Bringans S."/>
            <person name="Cannon S."/>
            <person name="Edwards D."/>
            <person name="Foley R."/>
            <person name="Gao L.L."/>
            <person name="Harrison M.J."/>
            <person name="Huang W."/>
            <person name="Hurgobin B."/>
            <person name="Li S."/>
            <person name="Liu C.W."/>
            <person name="McGrath A."/>
            <person name="Morahan G."/>
            <person name="Murray J."/>
            <person name="Weller J."/>
            <person name="Jian J."/>
            <person name="Singh K.B."/>
        </authorList>
    </citation>
    <scope>NUCLEOTIDE SEQUENCE [LARGE SCALE GENOMIC DNA]</scope>
    <source>
        <strain evidence="4">cv. Tanjil</strain>
        <tissue evidence="3">Whole plant</tissue>
    </source>
</reference>
<dbReference type="PANTHER" id="PTHR35689:SF1">
    <property type="entry name" value="EARLY ENDOSOME ANTIGEN"/>
    <property type="match status" value="1"/>
</dbReference>
<dbReference type="PANTHER" id="PTHR35689">
    <property type="entry name" value="EARLY ENDOSOME ANTIGEN"/>
    <property type="match status" value="1"/>
</dbReference>
<dbReference type="AlphaFoldDB" id="A0A1J7HUZ1"/>
<accession>A0A1J7HUZ1</accession>
<evidence type="ECO:0000256" key="1">
    <source>
        <dbReference type="SAM" id="Coils"/>
    </source>
</evidence>
<keyword evidence="1" id="KW-0175">Coiled coil</keyword>
<name>A0A1J7HUZ1_LUPAN</name>